<dbReference type="Pfam" id="PF00583">
    <property type="entry name" value="Acetyltransf_1"/>
    <property type="match status" value="1"/>
</dbReference>
<evidence type="ECO:0000259" key="1">
    <source>
        <dbReference type="PROSITE" id="PS51186"/>
    </source>
</evidence>
<dbReference type="PANTHER" id="PTHR47237:SF1">
    <property type="entry name" value="SLL0310 PROTEIN"/>
    <property type="match status" value="1"/>
</dbReference>
<dbReference type="CDD" id="cd04301">
    <property type="entry name" value="NAT_SF"/>
    <property type="match status" value="1"/>
</dbReference>
<organism evidence="2 3">
    <name type="scientific">Mya arenaria</name>
    <name type="common">Soft-shell clam</name>
    <dbReference type="NCBI Taxonomy" id="6604"/>
    <lineage>
        <taxon>Eukaryota</taxon>
        <taxon>Metazoa</taxon>
        <taxon>Spiralia</taxon>
        <taxon>Lophotrochozoa</taxon>
        <taxon>Mollusca</taxon>
        <taxon>Bivalvia</taxon>
        <taxon>Autobranchia</taxon>
        <taxon>Heteroconchia</taxon>
        <taxon>Euheterodonta</taxon>
        <taxon>Imparidentia</taxon>
        <taxon>Neoheterodontei</taxon>
        <taxon>Myida</taxon>
        <taxon>Myoidea</taxon>
        <taxon>Myidae</taxon>
        <taxon>Mya</taxon>
    </lineage>
</organism>
<dbReference type="PANTHER" id="PTHR47237">
    <property type="entry name" value="SLL0310 PROTEIN"/>
    <property type="match status" value="1"/>
</dbReference>
<proteinExistence type="predicted"/>
<accession>A0ABY7DSR9</accession>
<gene>
    <name evidence="2" type="ORF">MAR_025125</name>
</gene>
<sequence>MRVVSNHRAISEMASSLHKMCRSRLKMDRLFSCQPGARRKSVCSRIRAGRPEEAAFLGSHIEAEGWDGSMYDITAQLTLDPNCLLVAADDNNRPVGFGMSIQCAKDVVYMDNLIVLPEARGQGIGRNIWTAMVAQGGSSNIILDGVPAMVDWYRRQGFVHPGVDLTGYTMPLMNTIKQEVTPACRLELLSEEHWPEMMRLDRAVYPSLDRERVLRAFFVGRGVKTLVALDGRRVVGFGSIHEKRDGFHGLRNVTAENEKVADYVIRGLLSHLSAGSTVSFRVPSCKRPPRCFKNAEKGMTVTRLYSKSTIDVITDKLFVSIANIV</sequence>
<dbReference type="EMBL" id="CP111014">
    <property type="protein sequence ID" value="WAR00753.1"/>
    <property type="molecule type" value="Genomic_DNA"/>
</dbReference>
<protein>
    <recommendedName>
        <fullName evidence="1">N-acetyltransferase domain-containing protein</fullName>
    </recommendedName>
</protein>
<feature type="domain" description="N-acetyltransferase" evidence="1">
    <location>
        <begin position="44"/>
        <end position="175"/>
    </location>
</feature>
<dbReference type="PROSITE" id="PS51186">
    <property type="entry name" value="GNAT"/>
    <property type="match status" value="1"/>
</dbReference>
<dbReference type="InterPro" id="IPR000182">
    <property type="entry name" value="GNAT_dom"/>
</dbReference>
<evidence type="ECO:0000313" key="3">
    <source>
        <dbReference type="Proteomes" id="UP001164746"/>
    </source>
</evidence>
<dbReference type="Gene3D" id="3.40.630.30">
    <property type="match status" value="1"/>
</dbReference>
<dbReference type="InterPro" id="IPR052729">
    <property type="entry name" value="Acyl/Acetyltrans_Enzymes"/>
</dbReference>
<keyword evidence="3" id="KW-1185">Reference proteome</keyword>
<dbReference type="Proteomes" id="UP001164746">
    <property type="component" value="Chromosome 3"/>
</dbReference>
<name>A0ABY7DSR9_MYAAR</name>
<dbReference type="SUPFAM" id="SSF55729">
    <property type="entry name" value="Acyl-CoA N-acyltransferases (Nat)"/>
    <property type="match status" value="1"/>
</dbReference>
<dbReference type="InterPro" id="IPR016181">
    <property type="entry name" value="Acyl_CoA_acyltransferase"/>
</dbReference>
<reference evidence="2" key="1">
    <citation type="submission" date="2022-11" db="EMBL/GenBank/DDBJ databases">
        <title>Centuries of genome instability and evolution in soft-shell clam transmissible cancer (bioRxiv).</title>
        <authorList>
            <person name="Hart S.F.M."/>
            <person name="Yonemitsu M.A."/>
            <person name="Giersch R.M."/>
            <person name="Beal B.F."/>
            <person name="Arriagada G."/>
            <person name="Davis B.W."/>
            <person name="Ostrander E.A."/>
            <person name="Goff S.P."/>
            <person name="Metzger M.J."/>
        </authorList>
    </citation>
    <scope>NUCLEOTIDE SEQUENCE</scope>
    <source>
        <strain evidence="2">MELC-2E11</strain>
        <tissue evidence="2">Siphon/mantle</tissue>
    </source>
</reference>
<evidence type="ECO:0000313" key="2">
    <source>
        <dbReference type="EMBL" id="WAR00753.1"/>
    </source>
</evidence>